<gene>
    <name evidence="10" type="ORF">C5Y83_19685</name>
</gene>
<organism evidence="10 11">
    <name type="scientific">Blastopirellula marina</name>
    <dbReference type="NCBI Taxonomy" id="124"/>
    <lineage>
        <taxon>Bacteria</taxon>
        <taxon>Pseudomonadati</taxon>
        <taxon>Planctomycetota</taxon>
        <taxon>Planctomycetia</taxon>
        <taxon>Pirellulales</taxon>
        <taxon>Pirellulaceae</taxon>
        <taxon>Blastopirellula</taxon>
    </lineage>
</organism>
<name>A0A2S8FJV8_9BACT</name>
<evidence type="ECO:0000256" key="3">
    <source>
        <dbReference type="ARBA" id="ARBA00022692"/>
    </source>
</evidence>
<evidence type="ECO:0000313" key="10">
    <source>
        <dbReference type="EMBL" id="PQO32443.1"/>
    </source>
</evidence>
<sequence>MRRKHTPMMGFISCLVLVMGLFAVQSWAQDTAPSPDTLSLDETGSTEVPRPDYEEKTVLDTLMDGGTVGVLIGLLSMVAIGFIVEHFLTIRKSVLMPEGVAYELEEMIAQGRVDEALELCKNPEYSSLLTYVVEAGLERFRGAEFGFAEYKAAVEEAGEDQTARLYRKTEVLGLIGSIAPMLGLTGTVLGMIRAFNTIAATGGTPKPEDLAGSIGQALVTTLLGLVVAIPAMVAYSYFGNRIDSLVAEVGKRVEQILTPLGRRR</sequence>
<evidence type="ECO:0000256" key="4">
    <source>
        <dbReference type="ARBA" id="ARBA00022989"/>
    </source>
</evidence>
<comment type="similarity">
    <text evidence="6">Belongs to the exbB/tolQ family.</text>
</comment>
<keyword evidence="8" id="KW-0732">Signal</keyword>
<feature type="transmembrane region" description="Helical" evidence="7">
    <location>
        <begin position="171"/>
        <end position="194"/>
    </location>
</feature>
<dbReference type="PANTHER" id="PTHR30625:SF17">
    <property type="entry name" value="TOLQ-RELATED"/>
    <property type="match status" value="1"/>
</dbReference>
<feature type="signal peptide" evidence="8">
    <location>
        <begin position="1"/>
        <end position="28"/>
    </location>
</feature>
<dbReference type="RefSeq" id="WP_105331455.1">
    <property type="nucleotide sequence ID" value="NZ_PUHY01000012.1"/>
</dbReference>
<dbReference type="Pfam" id="PF01618">
    <property type="entry name" value="MotA_ExbB"/>
    <property type="match status" value="1"/>
</dbReference>
<keyword evidence="6" id="KW-0813">Transport</keyword>
<dbReference type="Proteomes" id="UP000238322">
    <property type="component" value="Unassembled WGS sequence"/>
</dbReference>
<comment type="subcellular location">
    <subcellularLocation>
        <location evidence="1">Cell membrane</location>
        <topology evidence="1">Multi-pass membrane protein</topology>
    </subcellularLocation>
    <subcellularLocation>
        <location evidence="6">Membrane</location>
        <topology evidence="6">Multi-pass membrane protein</topology>
    </subcellularLocation>
</comment>
<evidence type="ECO:0000259" key="9">
    <source>
        <dbReference type="Pfam" id="PF01618"/>
    </source>
</evidence>
<dbReference type="PANTHER" id="PTHR30625">
    <property type="entry name" value="PROTEIN TOLQ"/>
    <property type="match status" value="1"/>
</dbReference>
<feature type="transmembrane region" description="Helical" evidence="7">
    <location>
        <begin position="68"/>
        <end position="88"/>
    </location>
</feature>
<dbReference type="InterPro" id="IPR002898">
    <property type="entry name" value="MotA_ExbB_proton_chnl"/>
</dbReference>
<feature type="domain" description="MotA/TolQ/ExbB proton channel" evidence="9">
    <location>
        <begin position="148"/>
        <end position="248"/>
    </location>
</feature>
<dbReference type="EMBL" id="PUHY01000012">
    <property type="protein sequence ID" value="PQO32443.1"/>
    <property type="molecule type" value="Genomic_DNA"/>
</dbReference>
<reference evidence="10 11" key="1">
    <citation type="submission" date="2018-02" db="EMBL/GenBank/DDBJ databases">
        <title>Comparative genomes isolates from brazilian mangrove.</title>
        <authorList>
            <person name="Araujo J.E."/>
            <person name="Taketani R.G."/>
            <person name="Silva M.C.P."/>
            <person name="Loureco M.V."/>
            <person name="Andreote F.D."/>
        </authorList>
    </citation>
    <scope>NUCLEOTIDE SEQUENCE [LARGE SCALE GENOMIC DNA]</scope>
    <source>
        <strain evidence="10 11">Hex-1 MGV</strain>
    </source>
</reference>
<dbReference type="InterPro" id="IPR050790">
    <property type="entry name" value="ExbB/TolQ_transport"/>
</dbReference>
<keyword evidence="5 7" id="KW-0472">Membrane</keyword>
<comment type="caution">
    <text evidence="10">The sequence shown here is derived from an EMBL/GenBank/DDBJ whole genome shotgun (WGS) entry which is preliminary data.</text>
</comment>
<keyword evidence="4 7" id="KW-1133">Transmembrane helix</keyword>
<evidence type="ECO:0000256" key="7">
    <source>
        <dbReference type="SAM" id="Phobius"/>
    </source>
</evidence>
<protein>
    <submittedName>
        <fullName evidence="10">MotA/TolQ/ExbB proton channel family protein</fullName>
    </submittedName>
</protein>
<keyword evidence="2" id="KW-1003">Cell membrane</keyword>
<dbReference type="GO" id="GO:0017038">
    <property type="term" value="P:protein import"/>
    <property type="evidence" value="ECO:0007669"/>
    <property type="project" value="TreeGrafter"/>
</dbReference>
<keyword evidence="3 7" id="KW-0812">Transmembrane</keyword>
<evidence type="ECO:0000256" key="6">
    <source>
        <dbReference type="RuleBase" id="RU004057"/>
    </source>
</evidence>
<feature type="transmembrane region" description="Helical" evidence="7">
    <location>
        <begin position="214"/>
        <end position="238"/>
    </location>
</feature>
<evidence type="ECO:0000256" key="1">
    <source>
        <dbReference type="ARBA" id="ARBA00004651"/>
    </source>
</evidence>
<evidence type="ECO:0000256" key="2">
    <source>
        <dbReference type="ARBA" id="ARBA00022475"/>
    </source>
</evidence>
<proteinExistence type="inferred from homology"/>
<feature type="chain" id="PRO_5015686396" evidence="8">
    <location>
        <begin position="29"/>
        <end position="264"/>
    </location>
</feature>
<evidence type="ECO:0000313" key="11">
    <source>
        <dbReference type="Proteomes" id="UP000238322"/>
    </source>
</evidence>
<accession>A0A2S8FJV8</accession>
<keyword evidence="6" id="KW-0653">Protein transport</keyword>
<dbReference type="AlphaFoldDB" id="A0A2S8FJV8"/>
<evidence type="ECO:0000256" key="5">
    <source>
        <dbReference type="ARBA" id="ARBA00023136"/>
    </source>
</evidence>
<evidence type="ECO:0000256" key="8">
    <source>
        <dbReference type="SAM" id="SignalP"/>
    </source>
</evidence>
<dbReference type="OrthoDB" id="9809716at2"/>
<dbReference type="GO" id="GO:0005886">
    <property type="term" value="C:plasma membrane"/>
    <property type="evidence" value="ECO:0007669"/>
    <property type="project" value="UniProtKB-SubCell"/>
</dbReference>